<keyword evidence="9" id="KW-0653">Protein transport</keyword>
<evidence type="ECO:0000256" key="10">
    <source>
        <dbReference type="ARBA" id="ARBA00023136"/>
    </source>
</evidence>
<dbReference type="OrthoDB" id="29072at2759"/>
<dbReference type="PANTHER" id="PTHR23074:SF83">
    <property type="entry name" value="VACUOLAR PROTEIN SORTING-ASSOCIATED PROTEIN 4A"/>
    <property type="match status" value="1"/>
</dbReference>
<dbReference type="GO" id="GO:0005524">
    <property type="term" value="F:ATP binding"/>
    <property type="evidence" value="ECO:0007669"/>
    <property type="project" value="UniProtKB-KW"/>
</dbReference>
<dbReference type="InterPro" id="IPR027417">
    <property type="entry name" value="P-loop_NTPase"/>
</dbReference>
<dbReference type="Pfam" id="PF04212">
    <property type="entry name" value="MIT"/>
    <property type="match status" value="1"/>
</dbReference>
<dbReference type="InterPro" id="IPR050304">
    <property type="entry name" value="MT-severing_AAA_ATPase"/>
</dbReference>
<dbReference type="FunFam" id="1.20.58.80:FF:000004">
    <property type="entry name" value="Vacuolar protein sorting-associated protein 4"/>
    <property type="match status" value="1"/>
</dbReference>
<comment type="similarity">
    <text evidence="2">Belongs to the AAA ATPase family.</text>
</comment>
<proteinExistence type="inferred from homology"/>
<dbReference type="Gene3D" id="3.40.50.300">
    <property type="entry name" value="P-loop containing nucleotide triphosphate hydrolases"/>
    <property type="match status" value="1"/>
</dbReference>
<keyword evidence="5" id="KW-0547">Nucleotide-binding</keyword>
<comment type="caution">
    <text evidence="15">The sequence shown here is derived from an EMBL/GenBank/DDBJ whole genome shotgun (WGS) entry which is preliminary data.</text>
</comment>
<keyword evidence="10" id="KW-0472">Membrane</keyword>
<accession>A0A2P6TJU8</accession>
<evidence type="ECO:0000256" key="8">
    <source>
        <dbReference type="ARBA" id="ARBA00022840"/>
    </source>
</evidence>
<dbReference type="GO" id="GO:0015031">
    <property type="term" value="P:protein transport"/>
    <property type="evidence" value="ECO:0007669"/>
    <property type="project" value="UniProtKB-KW"/>
</dbReference>
<dbReference type="InterPro" id="IPR007330">
    <property type="entry name" value="MIT_dom"/>
</dbReference>
<dbReference type="FunFam" id="3.40.50.300:FF:000043">
    <property type="entry name" value="Vacuolar protein sorting-associated protein 4"/>
    <property type="match status" value="1"/>
</dbReference>
<dbReference type="Pfam" id="PF09336">
    <property type="entry name" value="Vps4_C"/>
    <property type="match status" value="1"/>
</dbReference>
<dbReference type="Pfam" id="PF00004">
    <property type="entry name" value="AAA"/>
    <property type="match status" value="1"/>
</dbReference>
<dbReference type="PANTHER" id="PTHR23074">
    <property type="entry name" value="AAA DOMAIN-CONTAINING"/>
    <property type="match status" value="1"/>
</dbReference>
<dbReference type="CDD" id="cd19521">
    <property type="entry name" value="RecA-like_VPS4"/>
    <property type="match status" value="1"/>
</dbReference>
<evidence type="ECO:0000256" key="6">
    <source>
        <dbReference type="ARBA" id="ARBA00022753"/>
    </source>
</evidence>
<evidence type="ECO:0000256" key="12">
    <source>
        <dbReference type="SAM" id="MobiDB-lite"/>
    </source>
</evidence>
<name>A0A2P6TJU8_CHLSO</name>
<dbReference type="SUPFAM" id="SSF116846">
    <property type="entry name" value="MIT domain"/>
    <property type="match status" value="1"/>
</dbReference>
<keyword evidence="6" id="KW-0967">Endosome</keyword>
<dbReference type="SMART" id="SM00745">
    <property type="entry name" value="MIT"/>
    <property type="match status" value="1"/>
</dbReference>
<feature type="region of interest" description="Disordered" evidence="12">
    <location>
        <begin position="70"/>
        <end position="105"/>
    </location>
</feature>
<dbReference type="Pfam" id="PF17862">
    <property type="entry name" value="AAA_lid_3"/>
    <property type="match status" value="1"/>
</dbReference>
<evidence type="ECO:0000256" key="5">
    <source>
        <dbReference type="ARBA" id="ARBA00022741"/>
    </source>
</evidence>
<evidence type="ECO:0000256" key="2">
    <source>
        <dbReference type="ARBA" id="ARBA00006914"/>
    </source>
</evidence>
<comment type="catalytic activity">
    <reaction evidence="11">
        <text>ATP + H2O = ADP + phosphate + H(+)</text>
        <dbReference type="Rhea" id="RHEA:13065"/>
        <dbReference type="ChEBI" id="CHEBI:15377"/>
        <dbReference type="ChEBI" id="CHEBI:15378"/>
        <dbReference type="ChEBI" id="CHEBI:30616"/>
        <dbReference type="ChEBI" id="CHEBI:43474"/>
        <dbReference type="ChEBI" id="CHEBI:456216"/>
        <dbReference type="EC" id="3.6.4.6"/>
    </reaction>
</comment>
<feature type="domain" description="AAA+ ATPase" evidence="13">
    <location>
        <begin position="156"/>
        <end position="293"/>
    </location>
</feature>
<dbReference type="GO" id="GO:0010008">
    <property type="term" value="C:endosome membrane"/>
    <property type="evidence" value="ECO:0007669"/>
    <property type="project" value="UniProtKB-SubCell"/>
</dbReference>
<dbReference type="AlphaFoldDB" id="A0A2P6TJU8"/>
<dbReference type="FunFam" id="1.10.8.60:FF:000015">
    <property type="entry name" value="vacuolar protein sorting-associated protein 4A"/>
    <property type="match status" value="1"/>
</dbReference>
<evidence type="ECO:0000256" key="9">
    <source>
        <dbReference type="ARBA" id="ARBA00022927"/>
    </source>
</evidence>
<keyword evidence="16" id="KW-1185">Reference proteome</keyword>
<evidence type="ECO:0000256" key="11">
    <source>
        <dbReference type="ARBA" id="ARBA00048883"/>
    </source>
</evidence>
<dbReference type="EMBL" id="LHPG02000013">
    <property type="protein sequence ID" value="PRW44343.1"/>
    <property type="molecule type" value="Genomic_DNA"/>
</dbReference>
<dbReference type="InterPro" id="IPR041569">
    <property type="entry name" value="AAA_lid_3"/>
</dbReference>
<dbReference type="GO" id="GO:0016197">
    <property type="term" value="P:endosomal transport"/>
    <property type="evidence" value="ECO:0007669"/>
    <property type="project" value="TreeGrafter"/>
</dbReference>
<evidence type="ECO:0000256" key="4">
    <source>
        <dbReference type="ARBA" id="ARBA00022448"/>
    </source>
</evidence>
<reference evidence="15 16" key="1">
    <citation type="journal article" date="2018" name="Plant J.">
        <title>Genome sequences of Chlorella sorokiniana UTEX 1602 and Micractinium conductrix SAG 241.80: implications to maltose excretion by a green alga.</title>
        <authorList>
            <person name="Arriola M.B."/>
            <person name="Velmurugan N."/>
            <person name="Zhang Y."/>
            <person name="Plunkett M.H."/>
            <person name="Hondzo H."/>
            <person name="Barney B.M."/>
        </authorList>
    </citation>
    <scope>NUCLEOTIDE SEQUENCE [LARGE SCALE GENOMIC DNA]</scope>
    <source>
        <strain evidence="16">UTEX 1602</strain>
    </source>
</reference>
<evidence type="ECO:0000259" key="13">
    <source>
        <dbReference type="SMART" id="SM00382"/>
    </source>
</evidence>
<dbReference type="Gene3D" id="1.10.8.60">
    <property type="match status" value="1"/>
</dbReference>
<dbReference type="SUPFAM" id="SSF52540">
    <property type="entry name" value="P-loop containing nucleoside triphosphate hydrolases"/>
    <property type="match status" value="1"/>
</dbReference>
<protein>
    <recommendedName>
        <fullName evidence="3">vesicle-fusing ATPase</fullName>
        <ecNumber evidence="3">3.6.4.6</ecNumber>
    </recommendedName>
</protein>
<dbReference type="SMART" id="SM00382">
    <property type="entry name" value="AAA"/>
    <property type="match status" value="1"/>
</dbReference>
<evidence type="ECO:0000313" key="15">
    <source>
        <dbReference type="EMBL" id="PRW44343.1"/>
    </source>
</evidence>
<organism evidence="15 16">
    <name type="scientific">Chlorella sorokiniana</name>
    <name type="common">Freshwater green alga</name>
    <dbReference type="NCBI Taxonomy" id="3076"/>
    <lineage>
        <taxon>Eukaryota</taxon>
        <taxon>Viridiplantae</taxon>
        <taxon>Chlorophyta</taxon>
        <taxon>core chlorophytes</taxon>
        <taxon>Trebouxiophyceae</taxon>
        <taxon>Chlorellales</taxon>
        <taxon>Chlorellaceae</taxon>
        <taxon>Chlorella clade</taxon>
        <taxon>Chlorella</taxon>
    </lineage>
</organism>
<sequence length="433" mass="47493">MQKGIELAKEAVEEDNKQNWPQALELYTRAMEYFSTHLKYDKNPKSREMISTKFKEYLTRAEYIKGIIDGGQPAEEAPTSSANGAAAAKPKGSGGGDSKQEEMDKMKSSLGNAILEEKPNVKWDDVAGLEGAKDALKEAVILPVKFPQFFTGKRKPWTGILLYGPPGTGKSYLAKAVATEADSTFFSVSSSDLVSKWLGESEKLVSSLFALAREKAPSIVFIDEIDALCSARGDGESEAARRIKTEFLVQMDGVGHGSDEKRVLMLGATNLPYALDPAMRRRFNKRIYIPLPEAPARGSMFKIHLGDTPHTLTQAEFDELGQRSDGFSGSDIAVVVKDVLMQPVRKTQDATHFRQTSDPQTGKVVLEPCSPGERGAFAATLQTLADQGKAGMVHPPKITFRDFEKSLLRARPTVSPDELKTYEKFTAEFGEEG</sequence>
<comment type="subcellular location">
    <subcellularLocation>
        <location evidence="1">Endosome membrane</location>
        <topology evidence="1">Peripheral membrane protein</topology>
    </subcellularLocation>
</comment>
<feature type="compositionally biased region" description="Low complexity" evidence="12">
    <location>
        <begin position="80"/>
        <end position="91"/>
    </location>
</feature>
<evidence type="ECO:0000313" key="16">
    <source>
        <dbReference type="Proteomes" id="UP000239899"/>
    </source>
</evidence>
<keyword evidence="7" id="KW-0378">Hydrolase</keyword>
<dbReference type="Gene3D" id="1.20.58.80">
    <property type="entry name" value="Phosphotransferase system, lactose/cellobiose-type IIA subunit"/>
    <property type="match status" value="1"/>
</dbReference>
<keyword evidence="4" id="KW-0813">Transport</keyword>
<evidence type="ECO:0000256" key="7">
    <source>
        <dbReference type="ARBA" id="ARBA00022801"/>
    </source>
</evidence>
<dbReference type="GO" id="GO:0007033">
    <property type="term" value="P:vacuole organization"/>
    <property type="evidence" value="ECO:0007669"/>
    <property type="project" value="TreeGrafter"/>
</dbReference>
<dbReference type="InterPro" id="IPR003959">
    <property type="entry name" value="ATPase_AAA_core"/>
</dbReference>
<dbReference type="InterPro" id="IPR015415">
    <property type="entry name" value="Spast_Vps4_C"/>
</dbReference>
<dbReference type="Proteomes" id="UP000239899">
    <property type="component" value="Unassembled WGS sequence"/>
</dbReference>
<gene>
    <name evidence="15" type="ORF">C2E21_6786</name>
</gene>
<dbReference type="EC" id="3.6.4.6" evidence="3"/>
<dbReference type="GO" id="GO:0016887">
    <property type="term" value="F:ATP hydrolysis activity"/>
    <property type="evidence" value="ECO:0007669"/>
    <property type="project" value="InterPro"/>
</dbReference>
<dbReference type="InterPro" id="IPR003593">
    <property type="entry name" value="AAA+_ATPase"/>
</dbReference>
<feature type="domain" description="MIT" evidence="14">
    <location>
        <begin position="2"/>
        <end position="75"/>
    </location>
</feature>
<evidence type="ECO:0000259" key="14">
    <source>
        <dbReference type="SMART" id="SM00745"/>
    </source>
</evidence>
<dbReference type="InterPro" id="IPR036181">
    <property type="entry name" value="MIT_dom_sf"/>
</dbReference>
<dbReference type="STRING" id="3076.A0A2P6TJU8"/>
<evidence type="ECO:0000256" key="1">
    <source>
        <dbReference type="ARBA" id="ARBA00004481"/>
    </source>
</evidence>
<keyword evidence="8" id="KW-0067">ATP-binding</keyword>
<evidence type="ECO:0000256" key="3">
    <source>
        <dbReference type="ARBA" id="ARBA00012674"/>
    </source>
</evidence>